<proteinExistence type="predicted"/>
<evidence type="ECO:0000313" key="1">
    <source>
        <dbReference type="EMBL" id="QHU19615.1"/>
    </source>
</evidence>
<sequence length="263" mass="31260">MRYSNIIILLFYAGCNNAFLLTHVNKIYFANTKHATRKSNLLLNNNNTNNASADIFPSFYEFLRTHSIQNIKDDKEEEEVEDVETIKADFLNFKANLNETIETSETNRLGKDFANKLNSKHLKLLTAFSAIQWARTWIYEMVHINEFFPTFMYQDMYKMCDYGSVNVSKRYFYIGYYPPLLDQRKGPYYIGAFEINPPEREFSARIIIQNPYYSVNNDYAKEHIINYKKELEALCVEATVFFKYASLKNTSFERYYYSWLFEE</sequence>
<reference evidence="1" key="1">
    <citation type="journal article" date="2020" name="Nature">
        <title>Giant virus diversity and host interactions through global metagenomics.</title>
        <authorList>
            <person name="Schulz F."/>
            <person name="Roux S."/>
            <person name="Paez-Espino D."/>
            <person name="Jungbluth S."/>
            <person name="Walsh D.A."/>
            <person name="Denef V.J."/>
            <person name="McMahon K.D."/>
            <person name="Konstantinidis K.T."/>
            <person name="Eloe-Fadrosh E.A."/>
            <person name="Kyrpides N.C."/>
            <person name="Woyke T."/>
        </authorList>
    </citation>
    <scope>NUCLEOTIDE SEQUENCE</scope>
    <source>
        <strain evidence="1">GVMAG-S-3300013014-113</strain>
    </source>
</reference>
<organism evidence="1">
    <name type="scientific">viral metagenome</name>
    <dbReference type="NCBI Taxonomy" id="1070528"/>
    <lineage>
        <taxon>unclassified sequences</taxon>
        <taxon>metagenomes</taxon>
        <taxon>organismal metagenomes</taxon>
    </lineage>
</organism>
<dbReference type="EMBL" id="MN740953">
    <property type="protein sequence ID" value="QHU19615.1"/>
    <property type="molecule type" value="Genomic_DNA"/>
</dbReference>
<dbReference type="AlphaFoldDB" id="A0A6C0KNM9"/>
<accession>A0A6C0KNM9</accession>
<protein>
    <submittedName>
        <fullName evidence="1">Uncharacterized protein</fullName>
    </submittedName>
</protein>
<name>A0A6C0KNM9_9ZZZZ</name>